<dbReference type="EMBL" id="FQUQ01000002">
    <property type="protein sequence ID" value="SHF12055.1"/>
    <property type="molecule type" value="Genomic_DNA"/>
</dbReference>
<dbReference type="RefSeq" id="WP_073229876.1">
    <property type="nucleotide sequence ID" value="NZ_FQUQ01000002.1"/>
</dbReference>
<dbReference type="InterPro" id="IPR012373">
    <property type="entry name" value="Ferrdict_sens_TM"/>
</dbReference>
<organism evidence="4 5">
    <name type="scientific">Pedobacter caeni</name>
    <dbReference type="NCBI Taxonomy" id="288992"/>
    <lineage>
        <taxon>Bacteria</taxon>
        <taxon>Pseudomonadati</taxon>
        <taxon>Bacteroidota</taxon>
        <taxon>Sphingobacteriia</taxon>
        <taxon>Sphingobacteriales</taxon>
        <taxon>Sphingobacteriaceae</taxon>
        <taxon>Pedobacter</taxon>
    </lineage>
</organism>
<name>A0A1M4Z266_9SPHI</name>
<dbReference type="Pfam" id="PF16344">
    <property type="entry name" value="FecR_C"/>
    <property type="match status" value="1"/>
</dbReference>
<dbReference type="InterPro" id="IPR006860">
    <property type="entry name" value="FecR"/>
</dbReference>
<dbReference type="PANTHER" id="PTHR30273:SF2">
    <property type="entry name" value="PROTEIN FECR"/>
    <property type="match status" value="1"/>
</dbReference>
<protein>
    <submittedName>
        <fullName evidence="4">FecR family protein</fullName>
    </submittedName>
</protein>
<accession>A0A1M4Z266</accession>
<reference evidence="5" key="1">
    <citation type="submission" date="2016-11" db="EMBL/GenBank/DDBJ databases">
        <authorList>
            <person name="Varghese N."/>
            <person name="Submissions S."/>
        </authorList>
    </citation>
    <scope>NUCLEOTIDE SEQUENCE [LARGE SCALE GENOMIC DNA]</scope>
    <source>
        <strain evidence="5">DSM 16990</strain>
    </source>
</reference>
<evidence type="ECO:0000313" key="4">
    <source>
        <dbReference type="EMBL" id="SHF12055.1"/>
    </source>
</evidence>
<dbReference type="InterPro" id="IPR032508">
    <property type="entry name" value="FecR_C"/>
</dbReference>
<dbReference type="GO" id="GO:0016989">
    <property type="term" value="F:sigma factor antagonist activity"/>
    <property type="evidence" value="ECO:0007669"/>
    <property type="project" value="TreeGrafter"/>
</dbReference>
<keyword evidence="1" id="KW-1133">Transmembrane helix</keyword>
<keyword evidence="1" id="KW-0472">Membrane</keyword>
<dbReference type="AlphaFoldDB" id="A0A1M4Z266"/>
<dbReference type="OrthoDB" id="629393at2"/>
<evidence type="ECO:0000313" key="5">
    <source>
        <dbReference type="Proteomes" id="UP000184287"/>
    </source>
</evidence>
<feature type="transmembrane region" description="Helical" evidence="1">
    <location>
        <begin position="77"/>
        <end position="95"/>
    </location>
</feature>
<dbReference type="PANTHER" id="PTHR30273">
    <property type="entry name" value="PERIPLASMIC SIGNAL SENSOR AND SIGMA FACTOR ACTIVATOR FECR-RELATED"/>
    <property type="match status" value="1"/>
</dbReference>
<proteinExistence type="predicted"/>
<keyword evidence="5" id="KW-1185">Reference proteome</keyword>
<dbReference type="STRING" id="288992.SAMN04488522_102156"/>
<feature type="domain" description="Protein FecR C-terminal" evidence="3">
    <location>
        <begin position="316"/>
        <end position="385"/>
    </location>
</feature>
<evidence type="ECO:0000259" key="2">
    <source>
        <dbReference type="Pfam" id="PF04773"/>
    </source>
</evidence>
<dbReference type="Pfam" id="PF04773">
    <property type="entry name" value="FecR"/>
    <property type="match status" value="1"/>
</dbReference>
<keyword evidence="1" id="KW-0812">Transmembrane</keyword>
<feature type="domain" description="FecR protein" evidence="2">
    <location>
        <begin position="172"/>
        <end position="267"/>
    </location>
</feature>
<sequence>MSIPDKALLRELADKWLKGTISSEERELLDHWYDMSSDEPIIWMGQDDSEEALQTRLLGSIQQRKDQAGLVFRYKSLIRIAAVLLVLLSIGAYFFQKQYGSTPLTDVVVIQPGGNKAMLTLANGKKISLTDAGNGALTEQAGTRISKTTDGQLIYTACTSCDQEANAAAFNTVETPRGGQYQVRLPDGTRVWLNASSKLVYPVLLNGLKERKVQLIGEAYFEVAKSKQIPFIVQTRTQEIKVLGTHFNINSYIEEPYIRTTLIEGSIQVNLIEQGSASSIRESVILKPGEQSLIAAKGIKVQQVNTENAIDWTNGYFVFNKESLESIMRRISRWYDVDVRYEDESARHQVFSGSVSRFKNISELLEKLELTAPVKFTIKGKQVKVESPEIL</sequence>
<gene>
    <name evidence="4" type="ORF">SAMN04488522_102156</name>
</gene>
<evidence type="ECO:0000256" key="1">
    <source>
        <dbReference type="SAM" id="Phobius"/>
    </source>
</evidence>
<evidence type="ECO:0000259" key="3">
    <source>
        <dbReference type="Pfam" id="PF16344"/>
    </source>
</evidence>
<dbReference type="Proteomes" id="UP000184287">
    <property type="component" value="Unassembled WGS sequence"/>
</dbReference>
<dbReference type="Gene3D" id="2.60.120.1440">
    <property type="match status" value="1"/>
</dbReference>
<dbReference type="Gene3D" id="3.55.50.30">
    <property type="match status" value="1"/>
</dbReference>